<dbReference type="RefSeq" id="WP_073477027.1">
    <property type="nucleotide sequence ID" value="NZ_FQZU01000019.1"/>
</dbReference>
<dbReference type="EMBL" id="FQZU01000019">
    <property type="protein sequence ID" value="SHK16704.1"/>
    <property type="molecule type" value="Genomic_DNA"/>
</dbReference>
<reference evidence="2" key="1">
    <citation type="submission" date="2016-11" db="EMBL/GenBank/DDBJ databases">
        <authorList>
            <person name="Varghese N."/>
            <person name="Submissions S."/>
        </authorList>
    </citation>
    <scope>NUCLEOTIDE SEQUENCE [LARGE SCALE GENOMIC DNA]</scope>
    <source>
        <strain evidence="2">DSM 16219</strain>
    </source>
</reference>
<protein>
    <submittedName>
        <fullName evidence="1">Uncharacterized protein</fullName>
    </submittedName>
</protein>
<keyword evidence="2" id="KW-1185">Reference proteome</keyword>
<accession>A0A1M6Q8T2</accession>
<dbReference type="AlphaFoldDB" id="A0A1M6Q8T2"/>
<organism evidence="1 2">
    <name type="scientific">Desulfatibacillum alkenivorans DSM 16219</name>
    <dbReference type="NCBI Taxonomy" id="1121393"/>
    <lineage>
        <taxon>Bacteria</taxon>
        <taxon>Pseudomonadati</taxon>
        <taxon>Thermodesulfobacteriota</taxon>
        <taxon>Desulfobacteria</taxon>
        <taxon>Desulfobacterales</taxon>
        <taxon>Desulfatibacillaceae</taxon>
        <taxon>Desulfatibacillum</taxon>
    </lineage>
</organism>
<dbReference type="OrthoDB" id="7063447at2"/>
<evidence type="ECO:0000313" key="2">
    <source>
        <dbReference type="Proteomes" id="UP000183994"/>
    </source>
</evidence>
<dbReference type="Proteomes" id="UP000183994">
    <property type="component" value="Unassembled WGS sequence"/>
</dbReference>
<sequence length="322" mass="36952">MERHTIQIDDIIMNYLKEQAEPFVDTPNTVLHRLLFGTTTSERGSSIKSRTLPGSVPKALAQILEVIHEIVVGGATRPKATRIVAIRNKTDPQTIMDKYCRQLGKKANEIDMLLEESDLYGLRKVLLDKFQSHKETVNAFFNQLQQGGNEMDQLTQQLEEDKPQTIPHSSYRSKAQRKQRDPALESALKRALGKSLQSQFGGFVVRGQSHLVFNDAQVLCKYSSAHTEQARMKWFWGVSKSYWENWESNDYLALIMENEDCASYSYLFLNADEAKSLLRKCSVDGKGEKKINLKIYADDEIARFQEWQVFDVENRRQPLGIE</sequence>
<gene>
    <name evidence="1" type="ORF">SAMN02745216_03000</name>
</gene>
<evidence type="ECO:0000313" key="1">
    <source>
        <dbReference type="EMBL" id="SHK16704.1"/>
    </source>
</evidence>
<name>A0A1M6Q8T2_9BACT</name>
<proteinExistence type="predicted"/>